<keyword evidence="1" id="KW-1133">Transmembrane helix</keyword>
<dbReference type="Pfam" id="PF06993">
    <property type="entry name" value="DUF1304"/>
    <property type="match status" value="1"/>
</dbReference>
<keyword evidence="1" id="KW-0812">Transmembrane</keyword>
<keyword evidence="1" id="KW-0472">Membrane</keyword>
<accession>A0A542E6A2</accession>
<feature type="transmembrane region" description="Helical" evidence="1">
    <location>
        <begin position="81"/>
        <end position="101"/>
    </location>
</feature>
<feature type="transmembrane region" description="Helical" evidence="1">
    <location>
        <begin position="6"/>
        <end position="27"/>
    </location>
</feature>
<evidence type="ECO:0000313" key="3">
    <source>
        <dbReference type="Proteomes" id="UP000317893"/>
    </source>
</evidence>
<dbReference type="InterPro" id="IPR009732">
    <property type="entry name" value="DUF1304"/>
</dbReference>
<evidence type="ECO:0000313" key="2">
    <source>
        <dbReference type="EMBL" id="TQJ10834.1"/>
    </source>
</evidence>
<feature type="transmembrane region" description="Helical" evidence="1">
    <location>
        <begin position="56"/>
        <end position="75"/>
    </location>
</feature>
<keyword evidence="3" id="KW-1185">Reference proteome</keyword>
<dbReference type="AlphaFoldDB" id="A0A542E6A2"/>
<reference evidence="2 3" key="1">
    <citation type="submission" date="2019-06" db="EMBL/GenBank/DDBJ databases">
        <title>Sequencing the genomes of 1000 actinobacteria strains.</title>
        <authorList>
            <person name="Klenk H.-P."/>
        </authorList>
    </citation>
    <scope>NUCLEOTIDE SEQUENCE [LARGE SCALE GENOMIC DNA]</scope>
    <source>
        <strain evidence="2 3">DSM 18607</strain>
    </source>
</reference>
<gene>
    <name evidence="2" type="ORF">FB458_3975</name>
</gene>
<protein>
    <submittedName>
        <fullName evidence="2">Putative membrane protein</fullName>
    </submittedName>
</protein>
<dbReference type="Proteomes" id="UP000317893">
    <property type="component" value="Unassembled WGS sequence"/>
</dbReference>
<name>A0A542E6A2_9MICO</name>
<sequence>MQTVALAAATLAGLLHVVIFLLESLLWRRPATWRRFAVADQATADTLAPMAYNQGFYNLFLALGALAGVVGVATGHRRAGWALLFFCCGAMLVAALVLVTSGRRYRRAATTQGLLPLVAVLAAAVTVTTT</sequence>
<evidence type="ECO:0000256" key="1">
    <source>
        <dbReference type="SAM" id="Phobius"/>
    </source>
</evidence>
<comment type="caution">
    <text evidence="2">The sequence shown here is derived from an EMBL/GenBank/DDBJ whole genome shotgun (WGS) entry which is preliminary data.</text>
</comment>
<organism evidence="2 3">
    <name type="scientific">Lapillicoccus jejuensis</name>
    <dbReference type="NCBI Taxonomy" id="402171"/>
    <lineage>
        <taxon>Bacteria</taxon>
        <taxon>Bacillati</taxon>
        <taxon>Actinomycetota</taxon>
        <taxon>Actinomycetes</taxon>
        <taxon>Micrococcales</taxon>
        <taxon>Intrasporangiaceae</taxon>
        <taxon>Lapillicoccus</taxon>
    </lineage>
</organism>
<dbReference type="OrthoDB" id="9803832at2"/>
<dbReference type="RefSeq" id="WP_141850002.1">
    <property type="nucleotide sequence ID" value="NZ_BAAAPR010000010.1"/>
</dbReference>
<dbReference type="EMBL" id="VFMN01000001">
    <property type="protein sequence ID" value="TQJ10834.1"/>
    <property type="molecule type" value="Genomic_DNA"/>
</dbReference>
<proteinExistence type="predicted"/>